<feature type="transmembrane region" description="Helical" evidence="1">
    <location>
        <begin position="478"/>
        <end position="503"/>
    </location>
</feature>
<organism evidence="2 3">
    <name type="scientific">Linnemannia gamsii</name>
    <dbReference type="NCBI Taxonomy" id="64522"/>
    <lineage>
        <taxon>Eukaryota</taxon>
        <taxon>Fungi</taxon>
        <taxon>Fungi incertae sedis</taxon>
        <taxon>Mucoromycota</taxon>
        <taxon>Mortierellomycotina</taxon>
        <taxon>Mortierellomycetes</taxon>
        <taxon>Mortierellales</taxon>
        <taxon>Mortierellaceae</taxon>
        <taxon>Linnemannia</taxon>
    </lineage>
</organism>
<dbReference type="EMBL" id="JAAAIM010000176">
    <property type="protein sequence ID" value="KAG0292921.1"/>
    <property type="molecule type" value="Genomic_DNA"/>
</dbReference>
<dbReference type="Proteomes" id="UP001194696">
    <property type="component" value="Unassembled WGS sequence"/>
</dbReference>
<keyword evidence="1" id="KW-0472">Membrane</keyword>
<evidence type="ECO:0000256" key="1">
    <source>
        <dbReference type="SAM" id="Phobius"/>
    </source>
</evidence>
<name>A0ABQ7K9Q2_9FUNG</name>
<keyword evidence="1" id="KW-1133">Transmembrane helix</keyword>
<feature type="transmembrane region" description="Helical" evidence="1">
    <location>
        <begin position="446"/>
        <end position="466"/>
    </location>
</feature>
<reference evidence="2 3" key="1">
    <citation type="journal article" date="2020" name="Fungal Divers.">
        <title>Resolving the Mortierellaceae phylogeny through synthesis of multi-gene phylogenetics and phylogenomics.</title>
        <authorList>
            <person name="Vandepol N."/>
            <person name="Liber J."/>
            <person name="Desiro A."/>
            <person name="Na H."/>
            <person name="Kennedy M."/>
            <person name="Barry K."/>
            <person name="Grigoriev I.V."/>
            <person name="Miller A.N."/>
            <person name="O'Donnell K."/>
            <person name="Stajich J.E."/>
            <person name="Bonito G."/>
        </authorList>
    </citation>
    <scope>NUCLEOTIDE SEQUENCE [LARGE SCALE GENOMIC DNA]</scope>
    <source>
        <strain evidence="2 3">AD045</strain>
    </source>
</reference>
<gene>
    <name evidence="2" type="ORF">BGZ96_003501</name>
</gene>
<sequence>MDVPAESAANAGRSFLRRSIIILSLLWFVWVVKHWVLDQSIWSDDRCLRHLVEWDGVSSISSSTADSIEVVFGKGDITSSVEVLTREDIDRPTVFIDAWVTKNYPKEEEDLKEKLEGNAKERTVKGLEVEFDLSDGKLTIAFSSKDNTGRRGRWPHNKKFCAKVDIKVAFPSTLRSFNRLIVGGVLSDLDVRGVSRIAFESIHLRTTVGSIVLHDIETVGGGGGVQAKSLDIASVTGSITIGFTKPVEGHALSVMLESTVGSITVDATTNPILSGDKTPEELCHNLIFKTNTGSIEAVVRPGFGYDYDAQQKKEIIVGDVYVNALSLVGHVKTDVTLAPSQVLHQELSANIGSVQSTISDNFLGLIDVRTDFGRASVTEAPASASIIQYTENTRTVKVGRKGLMNGEAFNMAFAHDSGFLKADFVMSTILAILGFIIYGTMSRNGYWEFLIAAGGIALFAMDFVTWKRSERFKGKRASIAALFIAPTLCFFSFATAIVIGTGIKTFCNNYEYQGAVDYDRCKIFITNLQAIQAGVGASSVAGFLFAFYGYSEYIQYRKRHINGDKW</sequence>
<accession>A0ABQ7K9Q2</accession>
<proteinExistence type="predicted"/>
<protein>
    <recommendedName>
        <fullName evidence="4">Transmembrane protein</fullName>
    </recommendedName>
</protein>
<feature type="transmembrane region" description="Helical" evidence="1">
    <location>
        <begin position="419"/>
        <end position="440"/>
    </location>
</feature>
<feature type="transmembrane region" description="Helical" evidence="1">
    <location>
        <begin position="15"/>
        <end position="36"/>
    </location>
</feature>
<keyword evidence="3" id="KW-1185">Reference proteome</keyword>
<keyword evidence="1" id="KW-0812">Transmembrane</keyword>
<evidence type="ECO:0000313" key="2">
    <source>
        <dbReference type="EMBL" id="KAG0292921.1"/>
    </source>
</evidence>
<feature type="transmembrane region" description="Helical" evidence="1">
    <location>
        <begin position="523"/>
        <end position="550"/>
    </location>
</feature>
<evidence type="ECO:0008006" key="4">
    <source>
        <dbReference type="Google" id="ProtNLM"/>
    </source>
</evidence>
<comment type="caution">
    <text evidence="2">The sequence shown here is derived from an EMBL/GenBank/DDBJ whole genome shotgun (WGS) entry which is preliminary data.</text>
</comment>
<evidence type="ECO:0000313" key="3">
    <source>
        <dbReference type="Proteomes" id="UP001194696"/>
    </source>
</evidence>